<gene>
    <name evidence="1" type="ORF">AAFC00_004977</name>
</gene>
<organism evidence="1 2">
    <name type="scientific">Neodothiora populina</name>
    <dbReference type="NCBI Taxonomy" id="2781224"/>
    <lineage>
        <taxon>Eukaryota</taxon>
        <taxon>Fungi</taxon>
        <taxon>Dikarya</taxon>
        <taxon>Ascomycota</taxon>
        <taxon>Pezizomycotina</taxon>
        <taxon>Dothideomycetes</taxon>
        <taxon>Dothideomycetidae</taxon>
        <taxon>Dothideales</taxon>
        <taxon>Dothioraceae</taxon>
        <taxon>Neodothiora</taxon>
    </lineage>
</organism>
<evidence type="ECO:0008006" key="3">
    <source>
        <dbReference type="Google" id="ProtNLM"/>
    </source>
</evidence>
<sequence>MPALCLSDGASQVLEQNYHTNTDLGKWRLYSIINTTDETMTELCDAALKSYNDEVLHIPEEELQDLIFIETAHENRHCPGKDVQFIFDAHIKSLKTILEQDDNGEPANDHQIYPFGFVAMTKPDWRESGLTVVHCDKDRGKWKVRRCTVPFKDFGLPLTSLAMGDEYFDEVIEQYRHMRDSNEDQDDGPDNQGGAVPYGEWQFAVFGSAVPPALSSATALGDPRADSFPIEELSLDMIGAGNMTGEQLLEKFPVDVARANNPILPNGRTRPLQRHPSLFIDIDKSLPDEDGVLIVKMDWDEDVSRSEDPLREAGRNSHVETRQCEAKLALSTIRAMANEGK</sequence>
<dbReference type="RefSeq" id="XP_069197132.1">
    <property type="nucleotide sequence ID" value="XM_069344696.1"/>
</dbReference>
<keyword evidence="2" id="KW-1185">Reference proteome</keyword>
<evidence type="ECO:0000313" key="2">
    <source>
        <dbReference type="Proteomes" id="UP001562354"/>
    </source>
</evidence>
<name>A0ABR3P489_9PEZI</name>
<accession>A0ABR3P489</accession>
<dbReference type="GeneID" id="95978677"/>
<reference evidence="1 2" key="1">
    <citation type="submission" date="2024-07" db="EMBL/GenBank/DDBJ databases">
        <title>Draft sequence of the Neodothiora populina.</title>
        <authorList>
            <person name="Drown D.D."/>
            <person name="Schuette U.S."/>
            <person name="Buechlein A.B."/>
            <person name="Rusch D.R."/>
            <person name="Winton L.W."/>
            <person name="Adams G.A."/>
        </authorList>
    </citation>
    <scope>NUCLEOTIDE SEQUENCE [LARGE SCALE GENOMIC DNA]</scope>
    <source>
        <strain evidence="1 2">CPC 39397</strain>
    </source>
</reference>
<comment type="caution">
    <text evidence="1">The sequence shown here is derived from an EMBL/GenBank/DDBJ whole genome shotgun (WGS) entry which is preliminary data.</text>
</comment>
<proteinExistence type="predicted"/>
<dbReference type="EMBL" id="JBFMKM010000016">
    <property type="protein sequence ID" value="KAL1297450.1"/>
    <property type="molecule type" value="Genomic_DNA"/>
</dbReference>
<evidence type="ECO:0000313" key="1">
    <source>
        <dbReference type="EMBL" id="KAL1297450.1"/>
    </source>
</evidence>
<protein>
    <recommendedName>
        <fullName evidence="3">Mating type protein</fullName>
    </recommendedName>
</protein>
<dbReference type="Proteomes" id="UP001562354">
    <property type="component" value="Unassembled WGS sequence"/>
</dbReference>